<sequence>MAGTRTRLHKTTKPAIPRRSARGAQKTQPEDEVPAVFKDMLRDEEASKATSADEDGPPPKKRKTAPTRKSPSPTGPASPGLSHTRAQFTAAVQSAEDAHENTNGRVRQTIIDSDESEDSDMEWEDALADSSDTDDADEGGNATPQIGNISIAIGAKKTDDAGTRRKARRRAITSVDKKRRLDIHKMHVLCLLYHVYRRNAWCNDRRAQSTLCKMVPPKILSNLVPNPDLTQYSASKQFIDGMNEIKIFWSKRFKITAQGMYKPRWAEVDAAIRPFSDFDELDGPMDKDDFRTAAHTLQGSQDIGTQLFCALLRGIGVETRLVCSLQPLPFSSAAERATPQKTSVHQNAIVIDPYNTPAEPSPTKSRTQGPRSKKLSRLERMMGERHAVLNHTGVAPKKQKAYHTPYPVYWVEVLNPAYQKWIPIDTHSTFTVNSPEKLEPPLSFTDNILAYAVAFEDDHTAKDVTRRYAKAYNAKTRKYRVESTTGGEKWWRRTMNFFRRVSPLDRDQIEDATLARKEASEGIPKNVQDFKGHPIYVLERHLKHNEVIYPLNQVGKVNCGTAMNPKMEPIYRRTNVHVVRTADKWYRMGRDVKFGEQPLKRAKPKKGRRCSIGADMDVEEEVDEVGAGLFAEFQTEIYVPPPVVRGRVPRNVYGNLDLYVPSMCPAGGTHIRHKLASKAARIVGVDFADAVTGFSFKGRHGTAVVQGVVVAQEYADAVQSVIDGMIYQQEEAETAARRAESLRLWRRFFLGLRIAQRINAIEIDGEKGPVINVQDEITREDRELAAQEMAGGFFPDEGDVAEPSGGGYQPPHEDHDGGGFMPDSYDAGDDDDGGGGFIPEEEDAAPIALNRHQSFESSILDSQQLRPPRRSSFGQVYSSKDDDEGGGWVHGDLVEDVEPAFAAEDAKAISAQVDGIVEEETQSLKPNESSATDTEQQRKPETERGATPPEQPTEDVSMKSPPAQLPSSSPSDTGSLLLEDPEDEDADPDWLVDAT</sequence>
<accession>A0A9Q8ZJZ7</accession>
<dbReference type="Gene3D" id="3.30.70.2460">
    <property type="entry name" value="Rad4, beta-hairpin domain BHD3"/>
    <property type="match status" value="1"/>
</dbReference>
<feature type="region of interest" description="Disordered" evidence="6">
    <location>
        <begin position="795"/>
        <end position="840"/>
    </location>
</feature>
<feature type="domain" description="Rad4 beta-hairpin" evidence="9">
    <location>
        <begin position="648"/>
        <end position="722"/>
    </location>
</feature>
<keyword evidence="3" id="KW-0227">DNA damage</keyword>
<dbReference type="SMART" id="SM01030">
    <property type="entry name" value="BHD_1"/>
    <property type="match status" value="1"/>
</dbReference>
<dbReference type="SUPFAM" id="SSF54001">
    <property type="entry name" value="Cysteine proteinases"/>
    <property type="match status" value="1"/>
</dbReference>
<feature type="compositionally biased region" description="Acidic residues" evidence="6">
    <location>
        <begin position="826"/>
        <end position="840"/>
    </location>
</feature>
<comment type="subcellular location">
    <subcellularLocation>
        <location evidence="1">Nucleus</location>
    </subcellularLocation>
</comment>
<reference evidence="10" key="1">
    <citation type="submission" date="2021-12" db="EMBL/GenBank/DDBJ databases">
        <title>Curvularia clavata genome.</title>
        <authorList>
            <person name="Cao Y."/>
        </authorList>
    </citation>
    <scope>NUCLEOTIDE SEQUENCE</scope>
    <source>
        <strain evidence="10">Yc1106</strain>
    </source>
</reference>
<dbReference type="InterPro" id="IPR036985">
    <property type="entry name" value="Transglutaminase-like_sf"/>
</dbReference>
<dbReference type="GO" id="GO:0071942">
    <property type="term" value="C:XPC complex"/>
    <property type="evidence" value="ECO:0007669"/>
    <property type="project" value="TreeGrafter"/>
</dbReference>
<evidence type="ECO:0000256" key="2">
    <source>
        <dbReference type="ARBA" id="ARBA00009525"/>
    </source>
</evidence>
<evidence type="ECO:0000256" key="6">
    <source>
        <dbReference type="SAM" id="MobiDB-lite"/>
    </source>
</evidence>
<feature type="domain" description="Rad4 beta-hairpin" evidence="7">
    <location>
        <begin position="519"/>
        <end position="577"/>
    </location>
</feature>
<dbReference type="Pfam" id="PF10404">
    <property type="entry name" value="BHD_2"/>
    <property type="match status" value="1"/>
</dbReference>
<dbReference type="PANTHER" id="PTHR12135:SF0">
    <property type="entry name" value="DNA REPAIR PROTEIN COMPLEMENTING XP-C CELLS"/>
    <property type="match status" value="1"/>
</dbReference>
<dbReference type="GO" id="GO:0005737">
    <property type="term" value="C:cytoplasm"/>
    <property type="evidence" value="ECO:0007669"/>
    <property type="project" value="TreeGrafter"/>
</dbReference>
<dbReference type="GO" id="GO:0006298">
    <property type="term" value="P:mismatch repair"/>
    <property type="evidence" value="ECO:0007669"/>
    <property type="project" value="TreeGrafter"/>
</dbReference>
<evidence type="ECO:0000313" key="11">
    <source>
        <dbReference type="Proteomes" id="UP001056012"/>
    </source>
</evidence>
<keyword evidence="4" id="KW-0234">DNA repair</keyword>
<evidence type="ECO:0000259" key="9">
    <source>
        <dbReference type="SMART" id="SM01032"/>
    </source>
</evidence>
<keyword evidence="5" id="KW-0539">Nucleus</keyword>
<evidence type="ECO:0000256" key="1">
    <source>
        <dbReference type="ARBA" id="ARBA00004123"/>
    </source>
</evidence>
<dbReference type="PANTHER" id="PTHR12135">
    <property type="entry name" value="DNA REPAIR PROTEIN XP-C / RAD4"/>
    <property type="match status" value="1"/>
</dbReference>
<feature type="region of interest" description="Disordered" evidence="6">
    <location>
        <begin position="1"/>
        <end position="146"/>
    </location>
</feature>
<evidence type="ECO:0000313" key="10">
    <source>
        <dbReference type="EMBL" id="USP81498.1"/>
    </source>
</evidence>
<dbReference type="GO" id="GO:0000111">
    <property type="term" value="C:nucleotide-excision repair factor 2 complex"/>
    <property type="evidence" value="ECO:0007669"/>
    <property type="project" value="TreeGrafter"/>
</dbReference>
<dbReference type="VEuPathDB" id="FungiDB:yc1106_08772"/>
<feature type="domain" description="Rad4 beta-hairpin" evidence="8">
    <location>
        <begin position="579"/>
        <end position="641"/>
    </location>
</feature>
<dbReference type="Pfam" id="PF10405">
    <property type="entry name" value="BHD_3"/>
    <property type="match status" value="1"/>
</dbReference>
<name>A0A9Q8ZJZ7_CURCL</name>
<dbReference type="Pfam" id="PF10403">
    <property type="entry name" value="BHD_1"/>
    <property type="match status" value="1"/>
</dbReference>
<dbReference type="SMART" id="SM01031">
    <property type="entry name" value="BHD_2"/>
    <property type="match status" value="1"/>
</dbReference>
<keyword evidence="11" id="KW-1185">Reference proteome</keyword>
<feature type="compositionally biased region" description="Acidic residues" evidence="6">
    <location>
        <begin position="112"/>
        <end position="138"/>
    </location>
</feature>
<dbReference type="Pfam" id="PF03835">
    <property type="entry name" value="Rad4"/>
    <property type="match status" value="1"/>
</dbReference>
<dbReference type="AlphaFoldDB" id="A0A9Q8ZJZ7"/>
<dbReference type="GO" id="GO:0003697">
    <property type="term" value="F:single-stranded DNA binding"/>
    <property type="evidence" value="ECO:0007669"/>
    <property type="project" value="TreeGrafter"/>
</dbReference>
<dbReference type="Proteomes" id="UP001056012">
    <property type="component" value="Chromosome 7"/>
</dbReference>
<evidence type="ECO:0000259" key="8">
    <source>
        <dbReference type="SMART" id="SM01031"/>
    </source>
</evidence>
<dbReference type="InterPro" id="IPR018327">
    <property type="entry name" value="BHD_2"/>
</dbReference>
<dbReference type="Gene3D" id="2.20.20.110">
    <property type="entry name" value="Rad4, beta-hairpin domain BHD1"/>
    <property type="match status" value="1"/>
</dbReference>
<feature type="region of interest" description="Disordered" evidence="6">
    <location>
        <begin position="859"/>
        <end position="892"/>
    </location>
</feature>
<gene>
    <name evidence="10" type="ORF">yc1106_08772</name>
</gene>
<dbReference type="OrthoDB" id="300780at2759"/>
<dbReference type="Gene3D" id="3.30.60.290">
    <property type="entry name" value="Rad4, beta-hairpin domain BHD2"/>
    <property type="match status" value="1"/>
</dbReference>
<organism evidence="10 11">
    <name type="scientific">Curvularia clavata</name>
    <dbReference type="NCBI Taxonomy" id="95742"/>
    <lineage>
        <taxon>Eukaryota</taxon>
        <taxon>Fungi</taxon>
        <taxon>Dikarya</taxon>
        <taxon>Ascomycota</taxon>
        <taxon>Pezizomycotina</taxon>
        <taxon>Dothideomycetes</taxon>
        <taxon>Pleosporomycetidae</taxon>
        <taxon>Pleosporales</taxon>
        <taxon>Pleosporineae</taxon>
        <taxon>Pleosporaceae</taxon>
        <taxon>Curvularia</taxon>
    </lineage>
</organism>
<proteinExistence type="inferred from homology"/>
<feature type="compositionally biased region" description="Polar residues" evidence="6">
    <location>
        <begin position="923"/>
        <end position="934"/>
    </location>
</feature>
<dbReference type="Gene3D" id="3.90.260.10">
    <property type="entry name" value="Transglutaminase-like"/>
    <property type="match status" value="1"/>
</dbReference>
<dbReference type="GO" id="GO:0006289">
    <property type="term" value="P:nucleotide-excision repair"/>
    <property type="evidence" value="ECO:0007669"/>
    <property type="project" value="InterPro"/>
</dbReference>
<protein>
    <submittedName>
        <fullName evidence="10">DNA repair protein</fullName>
    </submittedName>
</protein>
<dbReference type="InterPro" id="IPR038765">
    <property type="entry name" value="Papain-like_cys_pep_sf"/>
</dbReference>
<feature type="compositionally biased region" description="Basic residues" evidence="6">
    <location>
        <begin position="1"/>
        <end position="12"/>
    </location>
</feature>
<evidence type="ECO:0000256" key="5">
    <source>
        <dbReference type="ARBA" id="ARBA00023242"/>
    </source>
</evidence>
<dbReference type="GO" id="GO:0003684">
    <property type="term" value="F:damaged DNA binding"/>
    <property type="evidence" value="ECO:0007669"/>
    <property type="project" value="InterPro"/>
</dbReference>
<feature type="region of interest" description="Disordered" evidence="6">
    <location>
        <begin position="353"/>
        <end position="373"/>
    </location>
</feature>
<evidence type="ECO:0000259" key="7">
    <source>
        <dbReference type="SMART" id="SM01030"/>
    </source>
</evidence>
<feature type="region of interest" description="Disordered" evidence="6">
    <location>
        <begin position="912"/>
        <end position="995"/>
    </location>
</feature>
<comment type="similarity">
    <text evidence="2">Belongs to the XPC family.</text>
</comment>
<evidence type="ECO:0000256" key="3">
    <source>
        <dbReference type="ARBA" id="ARBA00022763"/>
    </source>
</evidence>
<feature type="compositionally biased region" description="Low complexity" evidence="6">
    <location>
        <begin position="960"/>
        <end position="971"/>
    </location>
</feature>
<dbReference type="InterPro" id="IPR042488">
    <property type="entry name" value="Rad4_BHD3_sf"/>
</dbReference>
<dbReference type="EMBL" id="CP089280">
    <property type="protein sequence ID" value="USP81498.1"/>
    <property type="molecule type" value="Genomic_DNA"/>
</dbReference>
<dbReference type="InterPro" id="IPR018326">
    <property type="entry name" value="Rad4_beta-hairpin_dom1"/>
</dbReference>
<evidence type="ECO:0000256" key="4">
    <source>
        <dbReference type="ARBA" id="ARBA00023204"/>
    </source>
</evidence>
<dbReference type="InterPro" id="IPR018328">
    <property type="entry name" value="Rad4_beta-hairpin_dom3"/>
</dbReference>
<dbReference type="SMART" id="SM01032">
    <property type="entry name" value="BHD_3"/>
    <property type="match status" value="1"/>
</dbReference>
<feature type="compositionally biased region" description="Basic and acidic residues" evidence="6">
    <location>
        <begin position="935"/>
        <end position="944"/>
    </location>
</feature>
<dbReference type="InterPro" id="IPR018325">
    <property type="entry name" value="Rad4/PNGase_transGLS-fold"/>
</dbReference>
<dbReference type="InterPro" id="IPR004583">
    <property type="entry name" value="DNA_repair_Rad4"/>
</dbReference>
<feature type="compositionally biased region" description="Acidic residues" evidence="6">
    <location>
        <begin position="979"/>
        <end position="995"/>
    </location>
</feature>